<dbReference type="Gene3D" id="1.20.120.30">
    <property type="entry name" value="Aspartate receptor, ligand-binding domain"/>
    <property type="match status" value="1"/>
</dbReference>
<dbReference type="Pfam" id="PF08448">
    <property type="entry name" value="PAS_4"/>
    <property type="match status" value="1"/>
</dbReference>
<dbReference type="InterPro" id="IPR035965">
    <property type="entry name" value="PAS-like_dom_sf"/>
</dbReference>
<dbReference type="SMART" id="SM00091">
    <property type="entry name" value="PAS"/>
    <property type="match status" value="4"/>
</dbReference>
<feature type="domain" description="PAC" evidence="2">
    <location>
        <begin position="424"/>
        <end position="477"/>
    </location>
</feature>
<evidence type="ECO:0000259" key="1">
    <source>
        <dbReference type="PROSITE" id="PS50112"/>
    </source>
</evidence>
<dbReference type="SUPFAM" id="SSF55073">
    <property type="entry name" value="Nucleotide cyclase"/>
    <property type="match status" value="1"/>
</dbReference>
<dbReference type="InterPro" id="IPR043128">
    <property type="entry name" value="Rev_trsase/Diguanyl_cyclase"/>
</dbReference>
<dbReference type="Pfam" id="PF08447">
    <property type="entry name" value="PAS_3"/>
    <property type="match status" value="1"/>
</dbReference>
<dbReference type="InterPro" id="IPR000014">
    <property type="entry name" value="PAS"/>
</dbReference>
<sequence length="1297" mass="144364">MLERPQTDKAQRVVFRTIDAYGTWQWFELQSQVLERHANTDANQRIGVLTDITDRQRQAEYTTLQQKFFEVLAQSPDRPTLITTMLDTVLSLSDLDGGGLYWQRGDGGFDLLASRGLSETFLADSGKIEPGDPRVAVIAAGAMVCSCFEPQDVCTDPGLVHQPAIQAEGITALVILPITVAGRGHACLNLASKHVLRLPPTSIALLQSLAEQFSLAVERLMAREDAQNQRQNLEGFFQALQDFVFVLNPQGDILYVNPVVYTKLGYDEHLLGKSVLTVHPERVHASAWAIVSDMLQGKRESCPLPLLRADGSELMVDTRIVHGSWNGLPALLGVSRDISAQRALEQALEQQHDILRTLMHAQPDLVWLKDPQGRYLACNDRFESFFGHKASDIVGRTDYDFVSKELGDLFRANDLMVINTNAAHTNEETVPFASDGHSELLETIKTPLHDRSGRLIGVLGIGRDITARVKAEEERRASLERFQKLAAHVPGAIYQYCQRADGTAYFPFASAGFKAIYGVTPEEVLKDDTILRDIVHPDDVPRVLQSIAQSAAQLTPWVEEYRVCLPGGKLQWVHGHASPVRQSDGSTLWHGYIYNSSAERKAREQLRMGASVFANSYEGIMIADADNVIVDVNPAFSRITGYEPEDVLGKTPRIWSSGRQGPDFYTQMWRMLAEHDQWSGELWNRRKSGEVFAEILSITAVRDEAGKLLHYLAVFIDITPMKTHETELAHIANYDVLTGVPNRRLLTDRLKVALASARRDRSTLALCMLDLDGFKDINDRLGHARGDLLLIEISRRLQGVLRENDTLARLGGDEFVMLFSDMHQQEESHRILSRVLQAIAQPVQLGDTEALISASIGVTLYPLDDADADTLLRHADQAMYAAKQAGKNRYHLFDSEQDRLIKDHKERLERLTQALAHGELVLYYQPKVNLASGEVMGAEALIRWQHPEHGLQSPAEFLPLLSGTPLEFAVGQWVITQVLHQIARWQEVGIHGVFSANISADHLLEDGFVAYLQEALKQYPQVNPQHLELEILETAAIGDMISASKVLQQCRVLGIRFALDDFGTGYSSLSYFRSLSFDVIKIDQSFVRDMLEDPNDLGIVDSVVRLAHAFNRPVIAEGVETLEHGDVLLQLGCQLAQGYGIARPMPAAQFASWTRQWNEAKVWKTRPPRDTSLVDLPLLTSIRSHKVWMDALLAQLDAGMTGVPIAMDSTKCGFGQWCQGGGSVRYGHLPLFQSIEALHQQVHVLAQEILAQSNTTTLDAHCAQRVGLDQISRQLNLAFEALALEESNSSPRATAMA</sequence>
<feature type="domain" description="PAS" evidence="1">
    <location>
        <begin position="351"/>
        <end position="405"/>
    </location>
</feature>
<dbReference type="FunFam" id="3.30.70.270:FF:000001">
    <property type="entry name" value="Diguanylate cyclase domain protein"/>
    <property type="match status" value="1"/>
</dbReference>
<feature type="domain" description="PAC" evidence="2">
    <location>
        <begin position="300"/>
        <end position="350"/>
    </location>
</feature>
<dbReference type="SMART" id="SM00267">
    <property type="entry name" value="GGDEF"/>
    <property type="match status" value="1"/>
</dbReference>
<accession>A0A1W9KX87</accession>
<dbReference type="Gene3D" id="3.30.450.40">
    <property type="match status" value="1"/>
</dbReference>
<evidence type="ECO:0008006" key="7">
    <source>
        <dbReference type="Google" id="ProtNLM"/>
    </source>
</evidence>
<protein>
    <recommendedName>
        <fullName evidence="7">Diguanylate cyclase/phosphodiesterase with PAS/PAC and GAF sensor(S)</fullName>
    </recommendedName>
</protein>
<dbReference type="NCBIfam" id="TIGR00229">
    <property type="entry name" value="sensory_box"/>
    <property type="match status" value="3"/>
</dbReference>
<dbReference type="SMART" id="SM00052">
    <property type="entry name" value="EAL"/>
    <property type="match status" value="1"/>
</dbReference>
<dbReference type="PANTHER" id="PTHR44757:SF2">
    <property type="entry name" value="BIOFILM ARCHITECTURE MAINTENANCE PROTEIN MBAA"/>
    <property type="match status" value="1"/>
</dbReference>
<dbReference type="InterPro" id="IPR001610">
    <property type="entry name" value="PAC"/>
</dbReference>
<reference evidence="5 6" key="1">
    <citation type="submission" date="2017-01" db="EMBL/GenBank/DDBJ databases">
        <title>Novel large sulfur bacteria in the metagenomes of groundwater-fed chemosynthetic microbial mats in the Lake Huron basin.</title>
        <authorList>
            <person name="Sharrar A.M."/>
            <person name="Flood B.E."/>
            <person name="Bailey J.V."/>
            <person name="Jones D.S."/>
            <person name="Biddanda B."/>
            <person name="Ruberg S.A."/>
            <person name="Marcus D.N."/>
            <person name="Dick G.J."/>
        </authorList>
    </citation>
    <scope>NUCLEOTIDE SEQUENCE [LARGE SCALE GENOMIC DNA]</scope>
    <source>
        <strain evidence="5">A7</strain>
    </source>
</reference>
<gene>
    <name evidence="5" type="ORF">BWK72_04500</name>
</gene>
<dbReference type="Pfam" id="PF13682">
    <property type="entry name" value="CZB"/>
    <property type="match status" value="1"/>
</dbReference>
<dbReference type="InterPro" id="IPR029016">
    <property type="entry name" value="GAF-like_dom_sf"/>
</dbReference>
<dbReference type="Gene3D" id="3.30.70.270">
    <property type="match status" value="1"/>
</dbReference>
<evidence type="ECO:0000313" key="5">
    <source>
        <dbReference type="EMBL" id="OQW89215.1"/>
    </source>
</evidence>
<dbReference type="Proteomes" id="UP000192505">
    <property type="component" value="Unassembled WGS sequence"/>
</dbReference>
<dbReference type="NCBIfam" id="TIGR00254">
    <property type="entry name" value="GGDEF"/>
    <property type="match status" value="1"/>
</dbReference>
<evidence type="ECO:0000313" key="6">
    <source>
        <dbReference type="Proteomes" id="UP000192505"/>
    </source>
</evidence>
<dbReference type="SUPFAM" id="SSF55781">
    <property type="entry name" value="GAF domain-like"/>
    <property type="match status" value="1"/>
</dbReference>
<dbReference type="PROSITE" id="PS50887">
    <property type="entry name" value="GGDEF"/>
    <property type="match status" value="1"/>
</dbReference>
<dbReference type="InterPro" id="IPR013656">
    <property type="entry name" value="PAS_4"/>
</dbReference>
<dbReference type="InterPro" id="IPR013655">
    <property type="entry name" value="PAS_fold_3"/>
</dbReference>
<dbReference type="CDD" id="cd01948">
    <property type="entry name" value="EAL"/>
    <property type="match status" value="1"/>
</dbReference>
<dbReference type="EMBL" id="MTEI01000002">
    <property type="protein sequence ID" value="OQW89215.1"/>
    <property type="molecule type" value="Genomic_DNA"/>
</dbReference>
<proteinExistence type="predicted"/>
<feature type="domain" description="PAC" evidence="2">
    <location>
        <begin position="678"/>
        <end position="730"/>
    </location>
</feature>
<dbReference type="InterPro" id="IPR001633">
    <property type="entry name" value="EAL_dom"/>
</dbReference>
<feature type="domain" description="GGDEF" evidence="4">
    <location>
        <begin position="762"/>
        <end position="895"/>
    </location>
</feature>
<dbReference type="PROSITE" id="PS50113">
    <property type="entry name" value="PAC"/>
    <property type="match status" value="3"/>
</dbReference>
<feature type="domain" description="EAL" evidence="3">
    <location>
        <begin position="904"/>
        <end position="1158"/>
    </location>
</feature>
<dbReference type="InterPro" id="IPR000160">
    <property type="entry name" value="GGDEF_dom"/>
</dbReference>
<dbReference type="InterPro" id="IPR029787">
    <property type="entry name" value="Nucleotide_cyclase"/>
</dbReference>
<name>A0A1W9KX87_9BURK</name>
<dbReference type="CDD" id="cd00130">
    <property type="entry name" value="PAS"/>
    <property type="match status" value="4"/>
</dbReference>
<dbReference type="SUPFAM" id="SSF55785">
    <property type="entry name" value="PYP-like sensor domain (PAS domain)"/>
    <property type="match status" value="4"/>
</dbReference>
<dbReference type="InterPro" id="IPR035919">
    <property type="entry name" value="EAL_sf"/>
</dbReference>
<dbReference type="SMART" id="SM00086">
    <property type="entry name" value="PAC"/>
    <property type="match status" value="5"/>
</dbReference>
<dbReference type="Gene3D" id="3.30.450.20">
    <property type="entry name" value="PAS domain"/>
    <property type="match status" value="4"/>
</dbReference>
<evidence type="ECO:0000259" key="2">
    <source>
        <dbReference type="PROSITE" id="PS50113"/>
    </source>
</evidence>
<dbReference type="Pfam" id="PF13185">
    <property type="entry name" value="GAF_2"/>
    <property type="match status" value="1"/>
</dbReference>
<dbReference type="Gene3D" id="3.20.20.450">
    <property type="entry name" value="EAL domain"/>
    <property type="match status" value="1"/>
</dbReference>
<dbReference type="InterPro" id="IPR052155">
    <property type="entry name" value="Biofilm_reg_signaling"/>
</dbReference>
<dbReference type="SUPFAM" id="SSF141868">
    <property type="entry name" value="EAL domain-like"/>
    <property type="match status" value="1"/>
</dbReference>
<organism evidence="5 6">
    <name type="scientific">Rhodoferax ferrireducens</name>
    <dbReference type="NCBI Taxonomy" id="192843"/>
    <lineage>
        <taxon>Bacteria</taxon>
        <taxon>Pseudomonadati</taxon>
        <taxon>Pseudomonadota</taxon>
        <taxon>Betaproteobacteria</taxon>
        <taxon>Burkholderiales</taxon>
        <taxon>Comamonadaceae</taxon>
        <taxon>Rhodoferax</taxon>
    </lineage>
</organism>
<dbReference type="PROSITE" id="PS50112">
    <property type="entry name" value="PAS"/>
    <property type="match status" value="4"/>
</dbReference>
<evidence type="ECO:0000259" key="3">
    <source>
        <dbReference type="PROSITE" id="PS50883"/>
    </source>
</evidence>
<dbReference type="InterPro" id="IPR025991">
    <property type="entry name" value="Chemoreceptor_zinc-bind_dom"/>
</dbReference>
<dbReference type="PANTHER" id="PTHR44757">
    <property type="entry name" value="DIGUANYLATE CYCLASE DGCP"/>
    <property type="match status" value="1"/>
</dbReference>
<dbReference type="InterPro" id="IPR000700">
    <property type="entry name" value="PAS-assoc_C"/>
</dbReference>
<dbReference type="Pfam" id="PF00990">
    <property type="entry name" value="GGDEF"/>
    <property type="match status" value="1"/>
</dbReference>
<dbReference type="Pfam" id="PF13426">
    <property type="entry name" value="PAS_9"/>
    <property type="match status" value="2"/>
</dbReference>
<dbReference type="PROSITE" id="PS50883">
    <property type="entry name" value="EAL"/>
    <property type="match status" value="1"/>
</dbReference>
<evidence type="ECO:0000259" key="4">
    <source>
        <dbReference type="PROSITE" id="PS50887"/>
    </source>
</evidence>
<dbReference type="InterPro" id="IPR003018">
    <property type="entry name" value="GAF"/>
</dbReference>
<comment type="caution">
    <text evidence="5">The sequence shown here is derived from an EMBL/GenBank/DDBJ whole genome shotgun (WGS) entry which is preliminary data.</text>
</comment>
<feature type="domain" description="PAS" evidence="1">
    <location>
        <begin position="229"/>
        <end position="269"/>
    </location>
</feature>
<feature type="domain" description="PAS" evidence="1">
    <location>
        <begin position="602"/>
        <end position="651"/>
    </location>
</feature>
<dbReference type="Pfam" id="PF00563">
    <property type="entry name" value="EAL"/>
    <property type="match status" value="1"/>
</dbReference>
<dbReference type="CDD" id="cd01949">
    <property type="entry name" value="GGDEF"/>
    <property type="match status" value="1"/>
</dbReference>
<dbReference type="GO" id="GO:0003824">
    <property type="term" value="F:catalytic activity"/>
    <property type="evidence" value="ECO:0007669"/>
    <property type="project" value="UniProtKB-ARBA"/>
</dbReference>
<feature type="domain" description="PAS" evidence="1">
    <location>
        <begin position="501"/>
        <end position="554"/>
    </location>
</feature>